<dbReference type="EMBL" id="JAHRHJ020000003">
    <property type="protein sequence ID" value="KAH9322589.1"/>
    <property type="molecule type" value="Genomic_DNA"/>
</dbReference>
<comment type="caution">
    <text evidence="1">The sequence shown here is derived from an EMBL/GenBank/DDBJ whole genome shotgun (WGS) entry which is preliminary data.</text>
</comment>
<dbReference type="AlphaFoldDB" id="A0AA38GIU8"/>
<organism evidence="1 2">
    <name type="scientific">Taxus chinensis</name>
    <name type="common">Chinese yew</name>
    <name type="synonym">Taxus wallichiana var. chinensis</name>
    <dbReference type="NCBI Taxonomy" id="29808"/>
    <lineage>
        <taxon>Eukaryota</taxon>
        <taxon>Viridiplantae</taxon>
        <taxon>Streptophyta</taxon>
        <taxon>Embryophyta</taxon>
        <taxon>Tracheophyta</taxon>
        <taxon>Spermatophyta</taxon>
        <taxon>Pinopsida</taxon>
        <taxon>Pinidae</taxon>
        <taxon>Conifers II</taxon>
        <taxon>Cupressales</taxon>
        <taxon>Taxaceae</taxon>
        <taxon>Taxus</taxon>
    </lineage>
</organism>
<feature type="non-terminal residue" evidence="1">
    <location>
        <position position="61"/>
    </location>
</feature>
<gene>
    <name evidence="1" type="ORF">KI387_017228</name>
</gene>
<reference evidence="1 2" key="1">
    <citation type="journal article" date="2021" name="Nat. Plants">
        <title>The Taxus genome provides insights into paclitaxel biosynthesis.</title>
        <authorList>
            <person name="Xiong X."/>
            <person name="Gou J."/>
            <person name="Liao Q."/>
            <person name="Li Y."/>
            <person name="Zhou Q."/>
            <person name="Bi G."/>
            <person name="Li C."/>
            <person name="Du R."/>
            <person name="Wang X."/>
            <person name="Sun T."/>
            <person name="Guo L."/>
            <person name="Liang H."/>
            <person name="Lu P."/>
            <person name="Wu Y."/>
            <person name="Zhang Z."/>
            <person name="Ro D.K."/>
            <person name="Shang Y."/>
            <person name="Huang S."/>
            <person name="Yan J."/>
        </authorList>
    </citation>
    <scope>NUCLEOTIDE SEQUENCE [LARGE SCALE GENOMIC DNA]</scope>
    <source>
        <strain evidence="1">Ta-2019</strain>
    </source>
</reference>
<proteinExistence type="predicted"/>
<protein>
    <submittedName>
        <fullName evidence="1">Uncharacterized protein</fullName>
    </submittedName>
</protein>
<keyword evidence="2" id="KW-1185">Reference proteome</keyword>
<name>A0AA38GIU8_TAXCH</name>
<dbReference type="Proteomes" id="UP000824469">
    <property type="component" value="Unassembled WGS sequence"/>
</dbReference>
<evidence type="ECO:0000313" key="1">
    <source>
        <dbReference type="EMBL" id="KAH9322589.1"/>
    </source>
</evidence>
<accession>A0AA38GIU8</accession>
<sequence>MDSQLRQAFPERVDKSFGGVYMVLVRDLGKLPSVIDKPPYDSNRCAKLLWEAFRTVVTLDK</sequence>
<evidence type="ECO:0000313" key="2">
    <source>
        <dbReference type="Proteomes" id="UP000824469"/>
    </source>
</evidence>